<evidence type="ECO:0000256" key="4">
    <source>
        <dbReference type="ARBA" id="ARBA00022801"/>
    </source>
</evidence>
<dbReference type="InterPro" id="IPR041122">
    <property type="entry name" value="RecJ_OB"/>
</dbReference>
<dbReference type="GO" id="GO:0008409">
    <property type="term" value="F:5'-3' exonuclease activity"/>
    <property type="evidence" value="ECO:0007669"/>
    <property type="project" value="InterPro"/>
</dbReference>
<evidence type="ECO:0000313" key="12">
    <source>
        <dbReference type="Proteomes" id="UP000476820"/>
    </source>
</evidence>
<evidence type="ECO:0000256" key="2">
    <source>
        <dbReference type="ARBA" id="ARBA00019841"/>
    </source>
</evidence>
<dbReference type="PANTHER" id="PTHR30255">
    <property type="entry name" value="SINGLE-STRANDED-DNA-SPECIFIC EXONUCLEASE RECJ"/>
    <property type="match status" value="1"/>
</dbReference>
<dbReference type="Pfam" id="PF02272">
    <property type="entry name" value="DHHA1"/>
    <property type="match status" value="1"/>
</dbReference>
<dbReference type="Pfam" id="PF01368">
    <property type="entry name" value="DHH"/>
    <property type="match status" value="1"/>
</dbReference>
<dbReference type="Proteomes" id="UP000476820">
    <property type="component" value="Unassembled WGS sequence"/>
</dbReference>
<evidence type="ECO:0000256" key="5">
    <source>
        <dbReference type="ARBA" id="ARBA00022839"/>
    </source>
</evidence>
<evidence type="ECO:0000313" key="10">
    <source>
        <dbReference type="EMBL" id="NFN35192.1"/>
    </source>
</evidence>
<comment type="similarity">
    <text evidence="1">Belongs to the RecJ family.</text>
</comment>
<evidence type="ECO:0000259" key="8">
    <source>
        <dbReference type="Pfam" id="PF17768"/>
    </source>
</evidence>
<feature type="domain" description="RecJ OB" evidence="8">
    <location>
        <begin position="462"/>
        <end position="585"/>
    </location>
</feature>
<dbReference type="Gene3D" id="3.10.310.30">
    <property type="match status" value="1"/>
</dbReference>
<keyword evidence="4" id="KW-0378">Hydrolase</keyword>
<organism evidence="9 12">
    <name type="scientific">Clostridium botulinum</name>
    <dbReference type="NCBI Taxonomy" id="1491"/>
    <lineage>
        <taxon>Bacteria</taxon>
        <taxon>Bacillati</taxon>
        <taxon>Bacillota</taxon>
        <taxon>Clostridia</taxon>
        <taxon>Eubacteriales</taxon>
        <taxon>Clostridiaceae</taxon>
        <taxon>Clostridium</taxon>
    </lineage>
</organism>
<dbReference type="Gene3D" id="3.90.1640.30">
    <property type="match status" value="1"/>
</dbReference>
<dbReference type="Pfam" id="PF17768">
    <property type="entry name" value="RecJ_OB"/>
    <property type="match status" value="1"/>
</dbReference>
<sequence length="588" mass="66808">MKERWFVKNIKADYKNISKKYGISELITRLMINRNIVEDDMIKNYINPNYSNFHDPYEMKDIEKAAKILKEKIELKEKIRIIGDYDVDGVISVYILYTALKKCGANVDYEIPDRIKDGYGINKKIILEAKNDEVDTLLTCDNGISAIEQIKYAKELGMTVIVTDHHDIPFVEDEKGDRIFISSEADSIINPKQIECGYKFDKICGAGVAFKLIEVLYEKMKISKEELYRLIEFVAIATVCDVVDLIDENRIFVKNGLKMINNTTNLGLKYLMKETKMDGKEISTYHLGFVIGPCINASGRLDSAKKGLKLLLSQDEEEALNLAKELVGLNDERKSMTSDGVEKAIEIIEGSTMKDDKVFVIYIPQVHESLAGIIAGRIREKYNVPTIILTKAEEGVKGSGRSIEEYNMFEELLTCKDLLNKFGGHPMAAGLSLNENNIDLLREGLNRNTKLTEEELIPKITIDLPLVLENINYDMINDLELLEPFGKGNSKPLFGAKNVNAVKAMVLGQNKNVLKIKLKTTSGRVIDSIYFGDIEEFEQYITKKYNYEELQKLYGGEFNSVNLDLVFYPSINEYNGNISIQIVIQNYR</sequence>
<evidence type="ECO:0000259" key="6">
    <source>
        <dbReference type="Pfam" id="PF01368"/>
    </source>
</evidence>
<keyword evidence="3" id="KW-0540">Nuclease</keyword>
<accession>A0A0M1LDB9</accession>
<dbReference type="InterPro" id="IPR003156">
    <property type="entry name" value="DHHA1_dom"/>
</dbReference>
<dbReference type="Proteomes" id="UP000473681">
    <property type="component" value="Unassembled WGS sequence"/>
</dbReference>
<dbReference type="NCBIfam" id="TIGR00644">
    <property type="entry name" value="recJ"/>
    <property type="match status" value="1"/>
</dbReference>
<dbReference type="SUPFAM" id="SSF64182">
    <property type="entry name" value="DHH phosphoesterases"/>
    <property type="match status" value="1"/>
</dbReference>
<dbReference type="InterPro" id="IPR004610">
    <property type="entry name" value="RecJ"/>
</dbReference>
<feature type="domain" description="DHHA1" evidence="7">
    <location>
        <begin position="356"/>
        <end position="446"/>
    </location>
</feature>
<dbReference type="PANTHER" id="PTHR30255:SF2">
    <property type="entry name" value="SINGLE-STRANDED-DNA-SPECIFIC EXONUCLEASE RECJ"/>
    <property type="match status" value="1"/>
</dbReference>
<feature type="domain" description="DDH" evidence="6">
    <location>
        <begin position="78"/>
        <end position="237"/>
    </location>
</feature>
<dbReference type="EMBL" id="SWVK01000010">
    <property type="protein sequence ID" value="NFN35192.1"/>
    <property type="molecule type" value="Genomic_DNA"/>
</dbReference>
<dbReference type="OrthoDB" id="9809852at2"/>
<dbReference type="AlphaFoldDB" id="A0A0M1LDB9"/>
<protein>
    <recommendedName>
        <fullName evidence="2">Single-stranded-DNA-specific exonuclease RecJ</fullName>
    </recommendedName>
</protein>
<reference evidence="11 12" key="1">
    <citation type="submission" date="2019-04" db="EMBL/GenBank/DDBJ databases">
        <title>Genome sequencing of Clostridium botulinum Groups I-IV and Clostridium butyricum.</title>
        <authorList>
            <person name="Brunt J."/>
            <person name="Van Vliet A.H.M."/>
            <person name="Stringer S.C."/>
            <person name="Carter A.T."/>
            <person name="Peck M.W."/>
        </authorList>
    </citation>
    <scope>NUCLEOTIDE SEQUENCE [LARGE SCALE GENOMIC DNA]</scope>
    <source>
        <strain evidence="9 12">1605</strain>
        <strain evidence="10 11">CB-K-33E</strain>
    </source>
</reference>
<dbReference type="RefSeq" id="WP_053342273.1">
    <property type="nucleotide sequence ID" value="NZ_JACBEK010000001.1"/>
</dbReference>
<gene>
    <name evidence="9" type="primary">recJ</name>
    <name evidence="9" type="ORF">FC774_08875</name>
    <name evidence="10" type="ORF">FDB51_08610</name>
</gene>
<evidence type="ECO:0000313" key="9">
    <source>
        <dbReference type="EMBL" id="NFF87978.1"/>
    </source>
</evidence>
<dbReference type="InterPro" id="IPR051673">
    <property type="entry name" value="SSDNA_exonuclease_RecJ"/>
</dbReference>
<evidence type="ECO:0000256" key="3">
    <source>
        <dbReference type="ARBA" id="ARBA00022722"/>
    </source>
</evidence>
<dbReference type="InterPro" id="IPR038763">
    <property type="entry name" value="DHH_sf"/>
</dbReference>
<comment type="caution">
    <text evidence="9">The sequence shown here is derived from an EMBL/GenBank/DDBJ whole genome shotgun (WGS) entry which is preliminary data.</text>
</comment>
<dbReference type="GO" id="GO:0003676">
    <property type="term" value="F:nucleic acid binding"/>
    <property type="evidence" value="ECO:0007669"/>
    <property type="project" value="InterPro"/>
</dbReference>
<dbReference type="InterPro" id="IPR001667">
    <property type="entry name" value="DDH_dom"/>
</dbReference>
<evidence type="ECO:0000259" key="7">
    <source>
        <dbReference type="Pfam" id="PF02272"/>
    </source>
</evidence>
<name>A0A0M1LDB9_CLOBO</name>
<dbReference type="GO" id="GO:0006310">
    <property type="term" value="P:DNA recombination"/>
    <property type="evidence" value="ECO:0007669"/>
    <property type="project" value="InterPro"/>
</dbReference>
<evidence type="ECO:0000256" key="1">
    <source>
        <dbReference type="ARBA" id="ARBA00005915"/>
    </source>
</evidence>
<dbReference type="EMBL" id="SWOV01000019">
    <property type="protein sequence ID" value="NFF87978.1"/>
    <property type="molecule type" value="Genomic_DNA"/>
</dbReference>
<evidence type="ECO:0000313" key="11">
    <source>
        <dbReference type="Proteomes" id="UP000473681"/>
    </source>
</evidence>
<dbReference type="GO" id="GO:0006281">
    <property type="term" value="P:DNA repair"/>
    <property type="evidence" value="ECO:0007669"/>
    <property type="project" value="InterPro"/>
</dbReference>
<proteinExistence type="inferred from homology"/>
<keyword evidence="5 9" id="KW-0269">Exonuclease</keyword>